<dbReference type="KEGG" id="abs:AZOBR_p170123"/>
<accession>A0A9P1NNX9</accession>
<protein>
    <submittedName>
        <fullName evidence="1">Uncharacterized protein</fullName>
    </submittedName>
</protein>
<dbReference type="Proteomes" id="UP000007319">
    <property type="component" value="Plasmid AZOBR_p1"/>
</dbReference>
<reference evidence="1 2" key="1">
    <citation type="journal article" date="2011" name="PLoS Genet.">
        <title>Azospirillum genomes reveal transition of bacteria from aquatic to terrestrial environments.</title>
        <authorList>
            <person name="Wisniewski-Dye F."/>
            <person name="Borziak K."/>
            <person name="Khalsa-Moyers G."/>
            <person name="Alexandre G."/>
            <person name="Sukharnikov L.O."/>
            <person name="Wuichet K."/>
            <person name="Hurst G.B."/>
            <person name="McDonald W.H."/>
            <person name="Robertson J.S."/>
            <person name="Barbe V."/>
            <person name="Calteau A."/>
            <person name="Rouy Z."/>
            <person name="Mangenot S."/>
            <person name="Prigent-Combaret C."/>
            <person name="Normand P."/>
            <person name="Boyer M."/>
            <person name="Siguier P."/>
            <person name="Dessaux Y."/>
            <person name="Elmerich C."/>
            <person name="Condemine G."/>
            <person name="Krishnen G."/>
            <person name="Kennedy I."/>
            <person name="Paterson A.H."/>
            <person name="Gonzalez V."/>
            <person name="Mavingui P."/>
            <person name="Zhulin I.B."/>
        </authorList>
    </citation>
    <scope>NUCLEOTIDE SEQUENCE [LARGE SCALE GENOMIC DNA]</scope>
    <source>
        <strain evidence="1 2">Sp245</strain>
    </source>
</reference>
<geneLocation type="plasmid" evidence="1 2">
    <name>AZOBR_p1</name>
</geneLocation>
<keyword evidence="2" id="KW-1185">Reference proteome</keyword>
<evidence type="ECO:0000313" key="1">
    <source>
        <dbReference type="EMBL" id="CCD00367.1"/>
    </source>
</evidence>
<name>A0A9P1NNX9_9PROT</name>
<dbReference type="EMBL" id="HE577328">
    <property type="protein sequence ID" value="CCD00367.1"/>
    <property type="molecule type" value="Genomic_DNA"/>
</dbReference>
<evidence type="ECO:0000313" key="2">
    <source>
        <dbReference type="Proteomes" id="UP000007319"/>
    </source>
</evidence>
<sequence>MDLRAVLDAEERAGLLIAQRCAMRKML</sequence>
<keyword evidence="1" id="KW-0614">Plasmid</keyword>
<proteinExistence type="predicted"/>
<gene>
    <name evidence="1" type="ORF">AZOBR_p170123</name>
</gene>
<organism evidence="1 2">
    <name type="scientific">Azospirillum baldaniorum</name>
    <dbReference type="NCBI Taxonomy" id="1064539"/>
    <lineage>
        <taxon>Bacteria</taxon>
        <taxon>Pseudomonadati</taxon>
        <taxon>Pseudomonadota</taxon>
        <taxon>Alphaproteobacteria</taxon>
        <taxon>Rhodospirillales</taxon>
        <taxon>Azospirillaceae</taxon>
        <taxon>Azospirillum</taxon>
    </lineage>
</organism>
<dbReference type="AlphaFoldDB" id="A0A9P1NNX9"/>